<name>A0A410H1U6_9GAMM</name>
<keyword evidence="1 3" id="KW-0547">Nucleotide-binding</keyword>
<keyword evidence="3" id="KW-0479">Metal-binding</keyword>
<dbReference type="InterPro" id="IPR027417">
    <property type="entry name" value="P-loop_NTPase"/>
</dbReference>
<dbReference type="GO" id="GO:0019843">
    <property type="term" value="F:rRNA binding"/>
    <property type="evidence" value="ECO:0007669"/>
    <property type="project" value="UniProtKB-KW"/>
</dbReference>
<dbReference type="Gene3D" id="2.40.50.140">
    <property type="entry name" value="Nucleic acid-binding proteins"/>
    <property type="match status" value="1"/>
</dbReference>
<accession>A0A410H1U6</accession>
<keyword evidence="3" id="KW-0699">rRNA-binding</keyword>
<evidence type="ECO:0000313" key="8">
    <source>
        <dbReference type="Proteomes" id="UP000285478"/>
    </source>
</evidence>
<dbReference type="PROSITE" id="PS50936">
    <property type="entry name" value="ENGC_GTPASE"/>
    <property type="match status" value="1"/>
</dbReference>
<feature type="domain" description="EngC GTPase" evidence="5">
    <location>
        <begin position="113"/>
        <end position="271"/>
    </location>
</feature>
<evidence type="ECO:0000256" key="3">
    <source>
        <dbReference type="HAMAP-Rule" id="MF_01820"/>
    </source>
</evidence>
<sequence length="341" mass="37612">MAKRKLNQQQQRRVKQKQHQERTATETVGDSQLGEKRPGLVITNFGKRLLVESEDGQLHNCAVRQHLGKLVAGDTVTWQADIEPNTGVVVAADPRHQELSRPGFRGQKRMVAANIDLLGIVAPIEPGVHPDMIDRYLVTAHQMHLPVLILINKIDLMASDEHWEAIAELLLPYDELGLDILPVSAESGDGIEALRTLLTGKNSVFVGPSGAGKSSLIKALIPDIDIKTSALSESTGLGKHTTTNSILYHLPEEADVNPGHAGNIIDSPGVRQFSPMPCELHELEAAYPDFAPFLGQCKFNNCTHTTEPNCAIRQAVEDGELHYSRYQSFQRLREEFANEPH</sequence>
<evidence type="ECO:0000256" key="2">
    <source>
        <dbReference type="ARBA" id="ARBA00023134"/>
    </source>
</evidence>
<dbReference type="EC" id="3.6.1.-" evidence="3"/>
<feature type="domain" description="CP-type G" evidence="6">
    <location>
        <begin position="96"/>
        <end position="273"/>
    </location>
</feature>
<evidence type="ECO:0000259" key="6">
    <source>
        <dbReference type="PROSITE" id="PS51721"/>
    </source>
</evidence>
<keyword evidence="3" id="KW-0694">RNA-binding</keyword>
<dbReference type="EMBL" id="CP035033">
    <property type="protein sequence ID" value="QAB14862.1"/>
    <property type="molecule type" value="Genomic_DNA"/>
</dbReference>
<gene>
    <name evidence="3 7" type="primary">rsgA</name>
    <name evidence="7" type="ORF">EPV75_03815</name>
</gene>
<comment type="subcellular location">
    <subcellularLocation>
        <location evidence="3">Cytoplasm</location>
    </subcellularLocation>
</comment>
<dbReference type="NCBIfam" id="TIGR00157">
    <property type="entry name" value="ribosome small subunit-dependent GTPase A"/>
    <property type="match status" value="1"/>
</dbReference>
<proteinExistence type="inferred from homology"/>
<dbReference type="CDD" id="cd01854">
    <property type="entry name" value="YjeQ_EngC"/>
    <property type="match status" value="1"/>
</dbReference>
<organism evidence="7 8">
    <name type="scientific">Hydrogenovibrio thermophilus</name>
    <dbReference type="NCBI Taxonomy" id="265883"/>
    <lineage>
        <taxon>Bacteria</taxon>
        <taxon>Pseudomonadati</taxon>
        <taxon>Pseudomonadota</taxon>
        <taxon>Gammaproteobacteria</taxon>
        <taxon>Thiotrichales</taxon>
        <taxon>Piscirickettsiaceae</taxon>
        <taxon>Hydrogenovibrio</taxon>
    </lineage>
</organism>
<dbReference type="HAMAP" id="MF_01820">
    <property type="entry name" value="GTPase_RsgA"/>
    <property type="match status" value="1"/>
</dbReference>
<comment type="function">
    <text evidence="3">One of several proteins that assist in the late maturation steps of the functional core of the 30S ribosomal subunit. Helps release RbfA from mature subunits. May play a role in the assembly of ribosomal proteins into the subunit. Circularly permuted GTPase that catalyzes slow GTP hydrolysis, GTPase activity is stimulated by the 30S ribosomal subunit.</text>
</comment>
<protein>
    <recommendedName>
        <fullName evidence="3">Small ribosomal subunit biogenesis GTPase RsgA</fullName>
        <ecNumber evidence="3">3.6.1.-</ecNumber>
    </recommendedName>
</protein>
<dbReference type="InterPro" id="IPR030378">
    <property type="entry name" value="G_CP_dom"/>
</dbReference>
<keyword evidence="3" id="KW-0378">Hydrolase</keyword>
<dbReference type="InterPro" id="IPR004881">
    <property type="entry name" value="Ribosome_biogen_GTPase_RsgA"/>
</dbReference>
<feature type="binding site" evidence="3">
    <location>
        <position position="310"/>
    </location>
    <ligand>
        <name>Zn(2+)</name>
        <dbReference type="ChEBI" id="CHEBI:29105"/>
    </ligand>
</feature>
<keyword evidence="2 3" id="KW-0342">GTP-binding</keyword>
<dbReference type="GO" id="GO:0003924">
    <property type="term" value="F:GTPase activity"/>
    <property type="evidence" value="ECO:0007669"/>
    <property type="project" value="UniProtKB-UniRule"/>
</dbReference>
<feature type="binding site" evidence="3">
    <location>
        <begin position="152"/>
        <end position="155"/>
    </location>
    <ligand>
        <name>GTP</name>
        <dbReference type="ChEBI" id="CHEBI:37565"/>
    </ligand>
</feature>
<keyword evidence="3" id="KW-0963">Cytoplasm</keyword>
<feature type="binding site" evidence="3">
    <location>
        <position position="302"/>
    </location>
    <ligand>
        <name>Zn(2+)</name>
        <dbReference type="ChEBI" id="CHEBI:29105"/>
    </ligand>
</feature>
<dbReference type="SUPFAM" id="SSF52540">
    <property type="entry name" value="P-loop containing nucleoside triphosphate hydrolases"/>
    <property type="match status" value="1"/>
</dbReference>
<dbReference type="GO" id="GO:0005525">
    <property type="term" value="F:GTP binding"/>
    <property type="evidence" value="ECO:0007669"/>
    <property type="project" value="UniProtKB-UniRule"/>
</dbReference>
<feature type="binding site" evidence="3">
    <location>
        <position position="297"/>
    </location>
    <ligand>
        <name>Zn(2+)</name>
        <dbReference type="ChEBI" id="CHEBI:29105"/>
    </ligand>
</feature>
<reference evidence="7 8" key="1">
    <citation type="journal article" date="2018" name="Environ. Microbiol.">
        <title>Genomes of ubiquitous marine and hypersaline Hydrogenovibrio, Thiomicrorhabdus and Thiomicrospira spp. encode a diversity of mechanisms to sustain chemolithoautotrophy in heterogeneous environments.</title>
        <authorList>
            <person name="Scott K.M."/>
            <person name="Williams J."/>
            <person name="Porter C.M.B."/>
            <person name="Russel S."/>
            <person name="Harmer T.L."/>
            <person name="Paul J.H."/>
            <person name="Antonen K.M."/>
            <person name="Bridges M.K."/>
            <person name="Camper G.J."/>
            <person name="Campla C.K."/>
            <person name="Casella L.G."/>
            <person name="Chase E."/>
            <person name="Conrad J.W."/>
            <person name="Cruz M.C."/>
            <person name="Dunlap D.S."/>
            <person name="Duran L."/>
            <person name="Fahsbender E.M."/>
            <person name="Goldsmith D.B."/>
            <person name="Keeley R.F."/>
            <person name="Kondoff M.R."/>
            <person name="Kussy B.I."/>
            <person name="Lane M.K."/>
            <person name="Lawler S."/>
            <person name="Leigh B.A."/>
            <person name="Lewis C."/>
            <person name="Lostal L.M."/>
            <person name="Marking D."/>
            <person name="Mancera P.A."/>
            <person name="McClenthan E.C."/>
            <person name="McIntyre E.A."/>
            <person name="Mine J.A."/>
            <person name="Modi S."/>
            <person name="Moore B.D."/>
            <person name="Morgan W.A."/>
            <person name="Nelson K.M."/>
            <person name="Nguyen K.N."/>
            <person name="Ogburn N."/>
            <person name="Parrino D.G."/>
            <person name="Pedapudi A.D."/>
            <person name="Pelham R.P."/>
            <person name="Preece A.M."/>
            <person name="Rampersad E.A."/>
            <person name="Richardson J.C."/>
            <person name="Rodgers C.M."/>
            <person name="Schaffer B.L."/>
            <person name="Sheridan N.E."/>
            <person name="Solone M.R."/>
            <person name="Staley Z.R."/>
            <person name="Tabuchi M."/>
            <person name="Waide R.J."/>
            <person name="Wanjugi P.W."/>
            <person name="Young S."/>
            <person name="Clum A."/>
            <person name="Daum C."/>
            <person name="Huntemann M."/>
            <person name="Ivanova N."/>
            <person name="Kyrpides N."/>
            <person name="Mikhailova N."/>
            <person name="Palaniappan K."/>
            <person name="Pillay M."/>
            <person name="Reddy T.B.K."/>
            <person name="Shapiro N."/>
            <person name="Stamatis D."/>
            <person name="Varghese N."/>
            <person name="Woyke T."/>
            <person name="Boden R."/>
            <person name="Freyermuth S.K."/>
            <person name="Kerfeld C.A."/>
        </authorList>
    </citation>
    <scope>NUCLEOTIDE SEQUENCE [LARGE SCALE GENOMIC DNA]</scope>
    <source>
        <strain evidence="7 8">JR-2</strain>
    </source>
</reference>
<evidence type="ECO:0000256" key="4">
    <source>
        <dbReference type="SAM" id="MobiDB-lite"/>
    </source>
</evidence>
<evidence type="ECO:0000313" key="7">
    <source>
        <dbReference type="EMBL" id="QAB14862.1"/>
    </source>
</evidence>
<dbReference type="GO" id="GO:0046872">
    <property type="term" value="F:metal ion binding"/>
    <property type="evidence" value="ECO:0007669"/>
    <property type="project" value="UniProtKB-KW"/>
</dbReference>
<keyword evidence="3" id="KW-0690">Ribosome biogenesis</keyword>
<dbReference type="Proteomes" id="UP000285478">
    <property type="component" value="Chromosome"/>
</dbReference>
<feature type="compositionally biased region" description="Basic residues" evidence="4">
    <location>
        <begin position="1"/>
        <end position="17"/>
    </location>
</feature>
<feature type="region of interest" description="Disordered" evidence="4">
    <location>
        <begin position="1"/>
        <end position="32"/>
    </location>
</feature>
<feature type="binding site" evidence="3">
    <location>
        <begin position="207"/>
        <end position="215"/>
    </location>
    <ligand>
        <name>GTP</name>
        <dbReference type="ChEBI" id="CHEBI:37565"/>
    </ligand>
</feature>
<dbReference type="Gene3D" id="1.10.40.50">
    <property type="entry name" value="Probable gtpase engc, domain 3"/>
    <property type="match status" value="1"/>
</dbReference>
<comment type="cofactor">
    <cofactor evidence="3">
        <name>Zn(2+)</name>
        <dbReference type="ChEBI" id="CHEBI:29105"/>
    </cofactor>
    <text evidence="3">Binds 1 zinc ion per subunit.</text>
</comment>
<dbReference type="RefSeq" id="WP_029939921.1">
    <property type="nucleotide sequence ID" value="NZ_CP035033.1"/>
</dbReference>
<evidence type="ECO:0000256" key="1">
    <source>
        <dbReference type="ARBA" id="ARBA00022741"/>
    </source>
</evidence>
<dbReference type="Pfam" id="PF03193">
    <property type="entry name" value="RsgA_GTPase"/>
    <property type="match status" value="1"/>
</dbReference>
<dbReference type="GO" id="GO:0042274">
    <property type="term" value="P:ribosomal small subunit biogenesis"/>
    <property type="evidence" value="ECO:0007669"/>
    <property type="project" value="UniProtKB-UniRule"/>
</dbReference>
<dbReference type="InterPro" id="IPR012340">
    <property type="entry name" value="NA-bd_OB-fold"/>
</dbReference>
<keyword evidence="3" id="KW-0862">Zinc</keyword>
<comment type="similarity">
    <text evidence="3">Belongs to the TRAFAC class YlqF/YawG GTPase family. RsgA subfamily.</text>
</comment>
<dbReference type="KEGG" id="htr:EPV75_03815"/>
<feature type="binding site" evidence="3">
    <location>
        <position position="304"/>
    </location>
    <ligand>
        <name>Zn(2+)</name>
        <dbReference type="ChEBI" id="CHEBI:29105"/>
    </ligand>
</feature>
<dbReference type="Gene3D" id="3.40.50.300">
    <property type="entry name" value="P-loop containing nucleotide triphosphate hydrolases"/>
    <property type="match status" value="1"/>
</dbReference>
<comment type="subunit">
    <text evidence="3">Monomer. Associates with 30S ribosomal subunit, binds 16S rRNA.</text>
</comment>
<evidence type="ECO:0000259" key="5">
    <source>
        <dbReference type="PROSITE" id="PS50936"/>
    </source>
</evidence>
<dbReference type="AlphaFoldDB" id="A0A410H1U6"/>
<dbReference type="PROSITE" id="PS51721">
    <property type="entry name" value="G_CP"/>
    <property type="match status" value="1"/>
</dbReference>
<dbReference type="PANTHER" id="PTHR32120">
    <property type="entry name" value="SMALL RIBOSOMAL SUBUNIT BIOGENESIS GTPASE RSGA"/>
    <property type="match status" value="1"/>
</dbReference>
<dbReference type="InterPro" id="IPR010914">
    <property type="entry name" value="RsgA_GTPase_dom"/>
</dbReference>
<dbReference type="GO" id="GO:0005737">
    <property type="term" value="C:cytoplasm"/>
    <property type="evidence" value="ECO:0007669"/>
    <property type="project" value="UniProtKB-SubCell"/>
</dbReference>
<dbReference type="PANTHER" id="PTHR32120:SF11">
    <property type="entry name" value="SMALL RIBOSOMAL SUBUNIT BIOGENESIS GTPASE RSGA 1, MITOCHONDRIAL-RELATED"/>
    <property type="match status" value="1"/>
</dbReference>
<keyword evidence="8" id="KW-1185">Reference proteome</keyword>